<accession>A0A7W9UHM2</accession>
<proteinExistence type="predicted"/>
<dbReference type="EMBL" id="JACHIT010000001">
    <property type="protein sequence ID" value="MBB5913534.1"/>
    <property type="molecule type" value="Genomic_DNA"/>
</dbReference>
<name>A0A7W9UHM2_9NOCA</name>
<evidence type="ECO:0000313" key="1">
    <source>
        <dbReference type="EMBL" id="MBB5913534.1"/>
    </source>
</evidence>
<dbReference type="AlphaFoldDB" id="A0A7W9UHM2"/>
<sequence>MESDDPGEFTFTLPRVPRGLRELFDTTSVPADEASRRAWDWVNLSWIGAVVGVAPL</sequence>
<dbReference type="RefSeq" id="WP_157185335.1">
    <property type="nucleotide sequence ID" value="NZ_JACHIT010000001.1"/>
</dbReference>
<gene>
    <name evidence="1" type="ORF">BJY24_002401</name>
</gene>
<dbReference type="Proteomes" id="UP000540412">
    <property type="component" value="Unassembled WGS sequence"/>
</dbReference>
<keyword evidence="2" id="KW-1185">Reference proteome</keyword>
<organism evidence="1 2">
    <name type="scientific">Nocardia transvalensis</name>
    <dbReference type="NCBI Taxonomy" id="37333"/>
    <lineage>
        <taxon>Bacteria</taxon>
        <taxon>Bacillati</taxon>
        <taxon>Actinomycetota</taxon>
        <taxon>Actinomycetes</taxon>
        <taxon>Mycobacteriales</taxon>
        <taxon>Nocardiaceae</taxon>
        <taxon>Nocardia</taxon>
    </lineage>
</organism>
<evidence type="ECO:0000313" key="2">
    <source>
        <dbReference type="Proteomes" id="UP000540412"/>
    </source>
</evidence>
<reference evidence="1 2" key="1">
    <citation type="submission" date="2020-08" db="EMBL/GenBank/DDBJ databases">
        <title>Sequencing the genomes of 1000 actinobacteria strains.</title>
        <authorList>
            <person name="Klenk H.-P."/>
        </authorList>
    </citation>
    <scope>NUCLEOTIDE SEQUENCE [LARGE SCALE GENOMIC DNA]</scope>
    <source>
        <strain evidence="1 2">DSM 43582</strain>
    </source>
</reference>
<comment type="caution">
    <text evidence="1">The sequence shown here is derived from an EMBL/GenBank/DDBJ whole genome shotgun (WGS) entry which is preliminary data.</text>
</comment>
<protein>
    <submittedName>
        <fullName evidence="1">Uncharacterized protein</fullName>
    </submittedName>
</protein>